<accession>A0A6G1KDU0</accession>
<proteinExistence type="predicted"/>
<evidence type="ECO:0000313" key="1">
    <source>
        <dbReference type="EMBL" id="KAF2710998.1"/>
    </source>
</evidence>
<organism evidence="1 2">
    <name type="scientific">Pleomassaria siparia CBS 279.74</name>
    <dbReference type="NCBI Taxonomy" id="1314801"/>
    <lineage>
        <taxon>Eukaryota</taxon>
        <taxon>Fungi</taxon>
        <taxon>Dikarya</taxon>
        <taxon>Ascomycota</taxon>
        <taxon>Pezizomycotina</taxon>
        <taxon>Dothideomycetes</taxon>
        <taxon>Pleosporomycetidae</taxon>
        <taxon>Pleosporales</taxon>
        <taxon>Pleomassariaceae</taxon>
        <taxon>Pleomassaria</taxon>
    </lineage>
</organism>
<dbReference type="EMBL" id="MU005768">
    <property type="protein sequence ID" value="KAF2710998.1"/>
    <property type="molecule type" value="Genomic_DNA"/>
</dbReference>
<gene>
    <name evidence="1" type="ORF">K504DRAFT_240354</name>
</gene>
<evidence type="ECO:0000313" key="2">
    <source>
        <dbReference type="Proteomes" id="UP000799428"/>
    </source>
</evidence>
<protein>
    <submittedName>
        <fullName evidence="1">Uncharacterized protein</fullName>
    </submittedName>
</protein>
<name>A0A6G1KDU0_9PLEO</name>
<keyword evidence="2" id="KW-1185">Reference proteome</keyword>
<dbReference type="Proteomes" id="UP000799428">
    <property type="component" value="Unassembled WGS sequence"/>
</dbReference>
<reference evidence="1" key="1">
    <citation type="journal article" date="2020" name="Stud. Mycol.">
        <title>101 Dothideomycetes genomes: a test case for predicting lifestyles and emergence of pathogens.</title>
        <authorList>
            <person name="Haridas S."/>
            <person name="Albert R."/>
            <person name="Binder M."/>
            <person name="Bloem J."/>
            <person name="Labutti K."/>
            <person name="Salamov A."/>
            <person name="Andreopoulos B."/>
            <person name="Baker S."/>
            <person name="Barry K."/>
            <person name="Bills G."/>
            <person name="Bluhm B."/>
            <person name="Cannon C."/>
            <person name="Castanera R."/>
            <person name="Culley D."/>
            <person name="Daum C."/>
            <person name="Ezra D."/>
            <person name="Gonzalez J."/>
            <person name="Henrissat B."/>
            <person name="Kuo A."/>
            <person name="Liang C."/>
            <person name="Lipzen A."/>
            <person name="Lutzoni F."/>
            <person name="Magnuson J."/>
            <person name="Mondo S."/>
            <person name="Nolan M."/>
            <person name="Ohm R."/>
            <person name="Pangilinan J."/>
            <person name="Park H.-J."/>
            <person name="Ramirez L."/>
            <person name="Alfaro M."/>
            <person name="Sun H."/>
            <person name="Tritt A."/>
            <person name="Yoshinaga Y."/>
            <person name="Zwiers L.-H."/>
            <person name="Turgeon B."/>
            <person name="Goodwin S."/>
            <person name="Spatafora J."/>
            <person name="Crous P."/>
            <person name="Grigoriev I."/>
        </authorList>
    </citation>
    <scope>NUCLEOTIDE SEQUENCE</scope>
    <source>
        <strain evidence="1">CBS 279.74</strain>
    </source>
</reference>
<dbReference type="AlphaFoldDB" id="A0A6G1KDU0"/>
<sequence>MSSQETSDWAFAQKLQDELNTHDRALMESHVPTNTASTQEMSDADVADVVKCDTINDYLFAQRFQAQFNADVTAQLVQRDRINTELVQQLQDGDFTLSDEHVACGRQLGKTYEQLHEEKDAELAEKIHKAEHQLHPVDDNGSDERYGRRLQEVEFKGRLHNLDITPQVEAMKNRNIELQESNAVL</sequence>